<dbReference type="RefSeq" id="WP_087077422.1">
    <property type="nucleotide sequence ID" value="NZ_CP020809.1"/>
</dbReference>
<proteinExistence type="predicted"/>
<dbReference type="EMBL" id="CP020809">
    <property type="protein sequence ID" value="ART69931.1"/>
    <property type="molecule type" value="Genomic_DNA"/>
</dbReference>
<gene>
    <name evidence="1" type="ORF">BTO20_16315</name>
</gene>
<dbReference type="Proteomes" id="UP000195331">
    <property type="component" value="Chromosome"/>
</dbReference>
<evidence type="ECO:0000313" key="1">
    <source>
        <dbReference type="EMBL" id="ART69931.1"/>
    </source>
</evidence>
<evidence type="ECO:0000313" key="2">
    <source>
        <dbReference type="Proteomes" id="UP000195331"/>
    </source>
</evidence>
<accession>A0A1Y0C413</accession>
<sequence>MRETLLRKLPDGPLSARYASLGAQWHLLRLRLRVKPSSTEKALFDGLTVKLRDLSKQLNLRTTYLTEPYVKRVGDNRTFHCEPVPGVTGPLGILAPVEHWFGWVLGMEWHEIDPTH</sequence>
<organism evidence="1 2">
    <name type="scientific">Mycobacterium dioxanotrophicus</name>
    <dbReference type="NCBI Taxonomy" id="482462"/>
    <lineage>
        <taxon>Bacteria</taxon>
        <taxon>Bacillati</taxon>
        <taxon>Actinomycetota</taxon>
        <taxon>Actinomycetes</taxon>
        <taxon>Mycobacteriales</taxon>
        <taxon>Mycobacteriaceae</taxon>
        <taxon>Mycobacterium</taxon>
    </lineage>
</organism>
<protein>
    <submittedName>
        <fullName evidence="1">Uncharacterized protein</fullName>
    </submittedName>
</protein>
<reference evidence="1 2" key="1">
    <citation type="submission" date="2017-04" db="EMBL/GenBank/DDBJ databases">
        <title>Whole Genome Sequence of 1,4-Dioxane Degrading Bacterium Mycobacterium dioxanotrophicus PH-06.</title>
        <authorList>
            <person name="He Y."/>
        </authorList>
    </citation>
    <scope>NUCLEOTIDE SEQUENCE [LARGE SCALE GENOMIC DNA]</scope>
    <source>
        <strain evidence="1 2">PH-06</strain>
    </source>
</reference>
<dbReference type="KEGG" id="mdx:BTO20_16315"/>
<dbReference type="AlphaFoldDB" id="A0A1Y0C413"/>
<keyword evidence="2" id="KW-1185">Reference proteome</keyword>
<name>A0A1Y0C413_9MYCO</name>